<evidence type="ECO:0000313" key="2">
    <source>
        <dbReference type="Proteomes" id="UP000054538"/>
    </source>
</evidence>
<feature type="non-terminal residue" evidence="1">
    <location>
        <position position="138"/>
    </location>
</feature>
<evidence type="ECO:0000313" key="1">
    <source>
        <dbReference type="EMBL" id="KIK92619.1"/>
    </source>
</evidence>
<evidence type="ECO:0008006" key="3">
    <source>
        <dbReference type="Google" id="ProtNLM"/>
    </source>
</evidence>
<dbReference type="EMBL" id="KN825261">
    <property type="protein sequence ID" value="KIK92619.1"/>
    <property type="molecule type" value="Genomic_DNA"/>
</dbReference>
<dbReference type="AlphaFoldDB" id="A0A0D0DZL7"/>
<dbReference type="OrthoDB" id="2689355at2759"/>
<proteinExistence type="predicted"/>
<name>A0A0D0DZL7_9AGAM</name>
<gene>
    <name evidence="1" type="ORF">PAXRUDRAFT_146928</name>
</gene>
<reference evidence="2" key="2">
    <citation type="submission" date="2015-01" db="EMBL/GenBank/DDBJ databases">
        <title>Evolutionary Origins and Diversification of the Mycorrhizal Mutualists.</title>
        <authorList>
            <consortium name="DOE Joint Genome Institute"/>
            <consortium name="Mycorrhizal Genomics Consortium"/>
            <person name="Kohler A."/>
            <person name="Kuo A."/>
            <person name="Nagy L.G."/>
            <person name="Floudas D."/>
            <person name="Copeland A."/>
            <person name="Barry K.W."/>
            <person name="Cichocki N."/>
            <person name="Veneault-Fourrey C."/>
            <person name="LaButti K."/>
            <person name="Lindquist E.A."/>
            <person name="Lipzen A."/>
            <person name="Lundell T."/>
            <person name="Morin E."/>
            <person name="Murat C."/>
            <person name="Riley R."/>
            <person name="Ohm R."/>
            <person name="Sun H."/>
            <person name="Tunlid A."/>
            <person name="Henrissat B."/>
            <person name="Grigoriev I.V."/>
            <person name="Hibbett D.S."/>
            <person name="Martin F."/>
        </authorList>
    </citation>
    <scope>NUCLEOTIDE SEQUENCE [LARGE SCALE GENOMIC DNA]</scope>
    <source>
        <strain evidence="2">Ve08.2h10</strain>
    </source>
</reference>
<dbReference type="STRING" id="930991.A0A0D0DZL7"/>
<reference evidence="1 2" key="1">
    <citation type="submission" date="2014-04" db="EMBL/GenBank/DDBJ databases">
        <authorList>
            <consortium name="DOE Joint Genome Institute"/>
            <person name="Kuo A."/>
            <person name="Kohler A."/>
            <person name="Jargeat P."/>
            <person name="Nagy L.G."/>
            <person name="Floudas D."/>
            <person name="Copeland A."/>
            <person name="Barry K.W."/>
            <person name="Cichocki N."/>
            <person name="Veneault-Fourrey C."/>
            <person name="LaButti K."/>
            <person name="Lindquist E.A."/>
            <person name="Lipzen A."/>
            <person name="Lundell T."/>
            <person name="Morin E."/>
            <person name="Murat C."/>
            <person name="Sun H."/>
            <person name="Tunlid A."/>
            <person name="Henrissat B."/>
            <person name="Grigoriev I.V."/>
            <person name="Hibbett D.S."/>
            <person name="Martin F."/>
            <person name="Nordberg H.P."/>
            <person name="Cantor M.N."/>
            <person name="Hua S.X."/>
        </authorList>
    </citation>
    <scope>NUCLEOTIDE SEQUENCE [LARGE SCALE GENOMIC DNA]</scope>
    <source>
        <strain evidence="1 2">Ve08.2h10</strain>
    </source>
</reference>
<protein>
    <recommendedName>
        <fullName evidence="3">Myb-like domain-containing protein</fullName>
    </recommendedName>
</protein>
<dbReference type="HOGENOM" id="CLU_082499_2_2_1"/>
<dbReference type="Proteomes" id="UP000054538">
    <property type="component" value="Unassembled WGS sequence"/>
</dbReference>
<sequence>MSVPVSWSLADVNVLIDEVIAQQAKAGNGLNFPPSVWTSISACLGLSKPVKGGPKTGKSCREKWKRTRASFHIVDKLAHASGLAYSEALGANIGIENKSVWDDYMKVLSNLCRPVSNKGWPLYEKMKSIMPSNARGAN</sequence>
<dbReference type="InParanoid" id="A0A0D0DZL7"/>
<keyword evidence="2" id="KW-1185">Reference proteome</keyword>
<organism evidence="1 2">
    <name type="scientific">Paxillus rubicundulus Ve08.2h10</name>
    <dbReference type="NCBI Taxonomy" id="930991"/>
    <lineage>
        <taxon>Eukaryota</taxon>
        <taxon>Fungi</taxon>
        <taxon>Dikarya</taxon>
        <taxon>Basidiomycota</taxon>
        <taxon>Agaricomycotina</taxon>
        <taxon>Agaricomycetes</taxon>
        <taxon>Agaricomycetidae</taxon>
        <taxon>Boletales</taxon>
        <taxon>Paxilineae</taxon>
        <taxon>Paxillaceae</taxon>
        <taxon>Paxillus</taxon>
    </lineage>
</organism>
<accession>A0A0D0DZL7</accession>